<dbReference type="EMBL" id="CAJVQA010006922">
    <property type="protein sequence ID" value="CAG8648527.1"/>
    <property type="molecule type" value="Genomic_DNA"/>
</dbReference>
<organism evidence="1 2">
    <name type="scientific">Cetraspora pellucida</name>
    <dbReference type="NCBI Taxonomy" id="1433469"/>
    <lineage>
        <taxon>Eukaryota</taxon>
        <taxon>Fungi</taxon>
        <taxon>Fungi incertae sedis</taxon>
        <taxon>Mucoromycota</taxon>
        <taxon>Glomeromycotina</taxon>
        <taxon>Glomeromycetes</taxon>
        <taxon>Diversisporales</taxon>
        <taxon>Gigasporaceae</taxon>
        <taxon>Cetraspora</taxon>
    </lineage>
</organism>
<gene>
    <name evidence="1" type="ORF">CPELLU_LOCUS9214</name>
</gene>
<keyword evidence="2" id="KW-1185">Reference proteome</keyword>
<protein>
    <submittedName>
        <fullName evidence="1">24033_t:CDS:1</fullName>
    </submittedName>
</protein>
<evidence type="ECO:0000313" key="1">
    <source>
        <dbReference type="EMBL" id="CAG8648527.1"/>
    </source>
</evidence>
<dbReference type="Proteomes" id="UP000789759">
    <property type="component" value="Unassembled WGS sequence"/>
</dbReference>
<evidence type="ECO:0000313" key="2">
    <source>
        <dbReference type="Proteomes" id="UP000789759"/>
    </source>
</evidence>
<dbReference type="AlphaFoldDB" id="A0A9N9DPS2"/>
<reference evidence="1" key="1">
    <citation type="submission" date="2021-06" db="EMBL/GenBank/DDBJ databases">
        <authorList>
            <person name="Kallberg Y."/>
            <person name="Tangrot J."/>
            <person name="Rosling A."/>
        </authorList>
    </citation>
    <scope>NUCLEOTIDE SEQUENCE</scope>
    <source>
        <strain evidence="1">FL966</strain>
    </source>
</reference>
<accession>A0A9N9DPS2</accession>
<sequence length="51" mass="5811">MLVNVLILVDNASCHYDPNSILLTFNFNNDSYKEGTELAETSFEQSEDIQK</sequence>
<proteinExistence type="predicted"/>
<name>A0A9N9DPS2_9GLOM</name>
<comment type="caution">
    <text evidence="1">The sequence shown here is derived from an EMBL/GenBank/DDBJ whole genome shotgun (WGS) entry which is preliminary data.</text>
</comment>